<keyword evidence="1" id="KW-0732">Signal</keyword>
<reference evidence="2" key="1">
    <citation type="journal article" date="2013" name="J. Plant Res.">
        <title>Effect of fungi and light on seed germination of three Opuntia species from semiarid lands of central Mexico.</title>
        <authorList>
            <person name="Delgado-Sanchez P."/>
            <person name="Jimenez-Bremont J.F."/>
            <person name="Guerrero-Gonzalez Mde L."/>
            <person name="Flores J."/>
        </authorList>
    </citation>
    <scope>NUCLEOTIDE SEQUENCE</scope>
    <source>
        <tissue evidence="2">Cladode</tissue>
    </source>
</reference>
<evidence type="ECO:0000313" key="2">
    <source>
        <dbReference type="EMBL" id="MBA4641176.1"/>
    </source>
</evidence>
<dbReference type="EMBL" id="GISG01123057">
    <property type="protein sequence ID" value="MBA4641176.1"/>
    <property type="molecule type" value="Transcribed_RNA"/>
</dbReference>
<reference evidence="2" key="2">
    <citation type="submission" date="2020-07" db="EMBL/GenBank/DDBJ databases">
        <authorList>
            <person name="Vera ALvarez R."/>
            <person name="Arias-Moreno D.M."/>
            <person name="Jimenez-Jacinto V."/>
            <person name="Jimenez-Bremont J.F."/>
            <person name="Swaminathan K."/>
            <person name="Moose S.P."/>
            <person name="Guerrero-Gonzalez M.L."/>
            <person name="Marino-Ramirez L."/>
            <person name="Landsman D."/>
            <person name="Rodriguez-Kessler M."/>
            <person name="Delgado-Sanchez P."/>
        </authorList>
    </citation>
    <scope>NUCLEOTIDE SEQUENCE</scope>
    <source>
        <tissue evidence="2">Cladode</tissue>
    </source>
</reference>
<sequence>MSGRFLLLVLWTILSSNGNINPPDDLNSLYKELRPLRGVKLLLPQRAAISVDTTVYFIVSHRRAEGLTLADLQKISCFPGKYIPLSTWKTGSRLGLSLLFRRTGKAFKLSPLETTVAAVFSIDKVY</sequence>
<feature type="chain" id="PRO_5036398462" evidence="1">
    <location>
        <begin position="19"/>
        <end position="126"/>
    </location>
</feature>
<proteinExistence type="predicted"/>
<organism evidence="2">
    <name type="scientific">Opuntia streptacantha</name>
    <name type="common">Prickly pear cactus</name>
    <name type="synonym">Opuntia cardona</name>
    <dbReference type="NCBI Taxonomy" id="393608"/>
    <lineage>
        <taxon>Eukaryota</taxon>
        <taxon>Viridiplantae</taxon>
        <taxon>Streptophyta</taxon>
        <taxon>Embryophyta</taxon>
        <taxon>Tracheophyta</taxon>
        <taxon>Spermatophyta</taxon>
        <taxon>Magnoliopsida</taxon>
        <taxon>eudicotyledons</taxon>
        <taxon>Gunneridae</taxon>
        <taxon>Pentapetalae</taxon>
        <taxon>Caryophyllales</taxon>
        <taxon>Cactineae</taxon>
        <taxon>Cactaceae</taxon>
        <taxon>Opuntioideae</taxon>
        <taxon>Opuntia</taxon>
    </lineage>
</organism>
<dbReference type="AlphaFoldDB" id="A0A7C8ZEQ5"/>
<evidence type="ECO:0000256" key="1">
    <source>
        <dbReference type="SAM" id="SignalP"/>
    </source>
</evidence>
<dbReference type="EMBL" id="GISG01123058">
    <property type="protein sequence ID" value="MBA4641177.1"/>
    <property type="molecule type" value="Transcribed_RNA"/>
</dbReference>
<feature type="signal peptide" evidence="1">
    <location>
        <begin position="1"/>
        <end position="18"/>
    </location>
</feature>
<protein>
    <submittedName>
        <fullName evidence="2">Uncharacterized protein</fullName>
    </submittedName>
</protein>
<name>A0A7C8ZEQ5_OPUST</name>
<accession>A0A7C8ZEQ5</accession>